<evidence type="ECO:0000313" key="2">
    <source>
        <dbReference type="EMBL" id="KKN59217.1"/>
    </source>
</evidence>
<accession>A0A0F9SA88</accession>
<protein>
    <submittedName>
        <fullName evidence="2">Uncharacterized protein</fullName>
    </submittedName>
</protein>
<organism evidence="2">
    <name type="scientific">marine sediment metagenome</name>
    <dbReference type="NCBI Taxonomy" id="412755"/>
    <lineage>
        <taxon>unclassified sequences</taxon>
        <taxon>metagenomes</taxon>
        <taxon>ecological metagenomes</taxon>
    </lineage>
</organism>
<keyword evidence="1" id="KW-1133">Transmembrane helix</keyword>
<feature type="transmembrane region" description="Helical" evidence="1">
    <location>
        <begin position="12"/>
        <end position="32"/>
    </location>
</feature>
<reference evidence="2" key="1">
    <citation type="journal article" date="2015" name="Nature">
        <title>Complex archaea that bridge the gap between prokaryotes and eukaryotes.</title>
        <authorList>
            <person name="Spang A."/>
            <person name="Saw J.H."/>
            <person name="Jorgensen S.L."/>
            <person name="Zaremba-Niedzwiedzka K."/>
            <person name="Martijn J."/>
            <person name="Lind A.E."/>
            <person name="van Eijk R."/>
            <person name="Schleper C."/>
            <person name="Guy L."/>
            <person name="Ettema T.J."/>
        </authorList>
    </citation>
    <scope>NUCLEOTIDE SEQUENCE</scope>
</reference>
<proteinExistence type="predicted"/>
<gene>
    <name evidence="2" type="ORF">LCGC14_0544440</name>
</gene>
<sequence length="106" mass="12392">MKKFVSFVSDLRTIIVSCLAIIVFLGYLSGFLKLPKQVELLAKTTGELKENDMEQTIAISSLADNLDDYIEVQKMLYKEREKYEMERERKQDRQIDLLTEIAINDR</sequence>
<comment type="caution">
    <text evidence="2">The sequence shown here is derived from an EMBL/GenBank/DDBJ whole genome shotgun (WGS) entry which is preliminary data.</text>
</comment>
<evidence type="ECO:0000256" key="1">
    <source>
        <dbReference type="SAM" id="Phobius"/>
    </source>
</evidence>
<dbReference type="EMBL" id="LAZR01000734">
    <property type="protein sequence ID" value="KKN59217.1"/>
    <property type="molecule type" value="Genomic_DNA"/>
</dbReference>
<dbReference type="AlphaFoldDB" id="A0A0F9SA88"/>
<keyword evidence="1" id="KW-0812">Transmembrane</keyword>
<keyword evidence="1" id="KW-0472">Membrane</keyword>
<name>A0A0F9SA88_9ZZZZ</name>